<organism evidence="1">
    <name type="scientific">Anguilla anguilla</name>
    <name type="common">European freshwater eel</name>
    <name type="synonym">Muraena anguilla</name>
    <dbReference type="NCBI Taxonomy" id="7936"/>
    <lineage>
        <taxon>Eukaryota</taxon>
        <taxon>Metazoa</taxon>
        <taxon>Chordata</taxon>
        <taxon>Craniata</taxon>
        <taxon>Vertebrata</taxon>
        <taxon>Euteleostomi</taxon>
        <taxon>Actinopterygii</taxon>
        <taxon>Neopterygii</taxon>
        <taxon>Teleostei</taxon>
        <taxon>Anguilliformes</taxon>
        <taxon>Anguillidae</taxon>
        <taxon>Anguilla</taxon>
    </lineage>
</organism>
<sequence>MDQVQVPAENFRIAPPENFNCAEVEKWSSWIKRFDRYRNASGLSKKDDAFQVNALMYAMGDGHS</sequence>
<proteinExistence type="predicted"/>
<reference evidence="1" key="1">
    <citation type="submission" date="2014-11" db="EMBL/GenBank/DDBJ databases">
        <authorList>
            <person name="Amaro Gonzalez C."/>
        </authorList>
    </citation>
    <scope>NUCLEOTIDE SEQUENCE</scope>
</reference>
<reference evidence="1" key="2">
    <citation type="journal article" date="2015" name="Fish Shellfish Immunol.">
        <title>Early steps in the European eel (Anguilla anguilla)-Vibrio vulnificus interaction in the gills: Role of the RtxA13 toxin.</title>
        <authorList>
            <person name="Callol A."/>
            <person name="Pajuelo D."/>
            <person name="Ebbesson L."/>
            <person name="Teles M."/>
            <person name="MacKenzie S."/>
            <person name="Amaro C."/>
        </authorList>
    </citation>
    <scope>NUCLEOTIDE SEQUENCE</scope>
</reference>
<dbReference type="AlphaFoldDB" id="A0A0E9RT91"/>
<evidence type="ECO:0000313" key="1">
    <source>
        <dbReference type="EMBL" id="JAH32364.1"/>
    </source>
</evidence>
<protein>
    <submittedName>
        <fullName evidence="1">Uncharacterized protein</fullName>
    </submittedName>
</protein>
<dbReference type="EMBL" id="GBXM01076213">
    <property type="protein sequence ID" value="JAH32364.1"/>
    <property type="molecule type" value="Transcribed_RNA"/>
</dbReference>
<accession>A0A0E9RT91</accession>
<name>A0A0E9RT91_ANGAN</name>